<accession>A0A1G2QHB4</accession>
<dbReference type="EMBL" id="MHTK01000003">
    <property type="protein sequence ID" value="OHA59965.1"/>
    <property type="molecule type" value="Genomic_DNA"/>
</dbReference>
<evidence type="ECO:0000313" key="3">
    <source>
        <dbReference type="Proteomes" id="UP000177838"/>
    </source>
</evidence>
<protein>
    <submittedName>
        <fullName evidence="2">Uncharacterized protein</fullName>
    </submittedName>
</protein>
<reference evidence="2 3" key="1">
    <citation type="journal article" date="2016" name="Nat. Commun.">
        <title>Thousands of microbial genomes shed light on interconnected biogeochemical processes in an aquifer system.</title>
        <authorList>
            <person name="Anantharaman K."/>
            <person name="Brown C.T."/>
            <person name="Hug L.A."/>
            <person name="Sharon I."/>
            <person name="Castelle C.J."/>
            <person name="Probst A.J."/>
            <person name="Thomas B.C."/>
            <person name="Singh A."/>
            <person name="Wilkins M.J."/>
            <person name="Karaoz U."/>
            <person name="Brodie E.L."/>
            <person name="Williams K.H."/>
            <person name="Hubbard S.S."/>
            <person name="Banfield J.F."/>
        </authorList>
    </citation>
    <scope>NUCLEOTIDE SEQUENCE [LARGE SCALE GENOMIC DNA]</scope>
</reference>
<gene>
    <name evidence="2" type="ORF">A2589_03630</name>
</gene>
<evidence type="ECO:0000256" key="1">
    <source>
        <dbReference type="SAM" id="Phobius"/>
    </source>
</evidence>
<evidence type="ECO:0000313" key="2">
    <source>
        <dbReference type="EMBL" id="OHA59965.1"/>
    </source>
</evidence>
<dbReference type="STRING" id="1802439.A2589_03630"/>
<feature type="transmembrane region" description="Helical" evidence="1">
    <location>
        <begin position="6"/>
        <end position="23"/>
    </location>
</feature>
<dbReference type="AlphaFoldDB" id="A0A1G2QHB4"/>
<proteinExistence type="predicted"/>
<organism evidence="2 3">
    <name type="scientific">Candidatus Vogelbacteria bacterium RIFOXYD1_FULL_46_19</name>
    <dbReference type="NCBI Taxonomy" id="1802439"/>
    <lineage>
        <taxon>Bacteria</taxon>
        <taxon>Candidatus Vogeliibacteriota</taxon>
    </lineage>
</organism>
<sequence>MTKSAIGPIIIAGVLLGLIYFFGSDKIGQNNAAGGVDRTSTSTVESELSLATSRPTDFFAVGTVTFNSPGLKSDRSYLLYEEPGAPALYRELMFDSLSWCGTPSGGTVCLTLSTNRPFQGERVTVEGVLEGEVIVVRKLQSRPAGDEGLPILPVHNRVFIGWPEAMAHIRNCEVAMVVQTHSLDVIIDLKQDGRQVVAVQPSIDEVFRVLDEVKDRCEPIPMATE</sequence>
<keyword evidence="1" id="KW-0812">Transmembrane</keyword>
<keyword evidence="1" id="KW-0472">Membrane</keyword>
<name>A0A1G2QHB4_9BACT</name>
<comment type="caution">
    <text evidence="2">The sequence shown here is derived from an EMBL/GenBank/DDBJ whole genome shotgun (WGS) entry which is preliminary data.</text>
</comment>
<keyword evidence="1" id="KW-1133">Transmembrane helix</keyword>
<dbReference type="Proteomes" id="UP000177838">
    <property type="component" value="Unassembled WGS sequence"/>
</dbReference>